<evidence type="ECO:0000256" key="6">
    <source>
        <dbReference type="ARBA" id="ARBA00023136"/>
    </source>
</evidence>
<dbReference type="Gene3D" id="1.20.1540.10">
    <property type="entry name" value="Rhomboid-like"/>
    <property type="match status" value="1"/>
</dbReference>
<evidence type="ECO:0000313" key="8">
    <source>
        <dbReference type="Proteomes" id="UP000218263"/>
    </source>
</evidence>
<dbReference type="GO" id="GO:0004252">
    <property type="term" value="F:serine-type endopeptidase activity"/>
    <property type="evidence" value="ECO:0007669"/>
    <property type="project" value="InterPro"/>
</dbReference>
<dbReference type="RefSeq" id="WP_096351014.1">
    <property type="nucleotide sequence ID" value="NZ_AP017313.1"/>
</dbReference>
<keyword evidence="5" id="KW-1133">Transmembrane helix</keyword>
<dbReference type="GO" id="GO:0006508">
    <property type="term" value="P:proteolysis"/>
    <property type="evidence" value="ECO:0007669"/>
    <property type="project" value="UniProtKB-KW"/>
</dbReference>
<dbReference type="EC" id="3.4.21.105" evidence="7"/>
<dbReference type="AlphaFoldDB" id="A0A110B4Z4"/>
<protein>
    <submittedName>
        <fullName evidence="7">Rhomboid protease GluP</fullName>
        <ecNumber evidence="7">3.4.21.105</ecNumber>
    </submittedName>
</protein>
<evidence type="ECO:0000256" key="4">
    <source>
        <dbReference type="ARBA" id="ARBA00022801"/>
    </source>
</evidence>
<dbReference type="PANTHER" id="PTHR43731">
    <property type="entry name" value="RHOMBOID PROTEASE"/>
    <property type="match status" value="1"/>
</dbReference>
<dbReference type="InterPro" id="IPR022764">
    <property type="entry name" value="Peptidase_S54_rhomboid_dom"/>
</dbReference>
<evidence type="ECO:0000256" key="2">
    <source>
        <dbReference type="ARBA" id="ARBA00009045"/>
    </source>
</evidence>
<dbReference type="PANTHER" id="PTHR43731:SF14">
    <property type="entry name" value="PRESENILIN-ASSOCIATED RHOMBOID-LIKE PROTEIN, MITOCHONDRIAL"/>
    <property type="match status" value="1"/>
</dbReference>
<evidence type="ECO:0000256" key="1">
    <source>
        <dbReference type="ARBA" id="ARBA00004141"/>
    </source>
</evidence>
<reference evidence="7 8" key="1">
    <citation type="submission" date="2015-12" db="EMBL/GenBank/DDBJ databases">
        <title>Genome sequence of Mucilaginibacter gotjawali.</title>
        <authorList>
            <person name="Lee J.S."/>
            <person name="Lee K.C."/>
            <person name="Kim K.K."/>
            <person name="Lee B.W."/>
        </authorList>
    </citation>
    <scope>NUCLEOTIDE SEQUENCE [LARGE SCALE GENOMIC DNA]</scope>
    <source>
        <strain evidence="7 8">SA3-7</strain>
    </source>
</reference>
<comment type="similarity">
    <text evidence="2">Belongs to the peptidase S54 family.</text>
</comment>
<dbReference type="KEGG" id="mgot:MgSA37_01611"/>
<keyword evidence="6" id="KW-0472">Membrane</keyword>
<keyword evidence="4 7" id="KW-0378">Hydrolase</keyword>
<proteinExistence type="inferred from homology"/>
<dbReference type="Proteomes" id="UP000218263">
    <property type="component" value="Chromosome"/>
</dbReference>
<dbReference type="SUPFAM" id="SSF144091">
    <property type="entry name" value="Rhomboid-like"/>
    <property type="match status" value="1"/>
</dbReference>
<dbReference type="EMBL" id="AP017313">
    <property type="protein sequence ID" value="BAU53443.1"/>
    <property type="molecule type" value="Genomic_DNA"/>
</dbReference>
<organism evidence="7 8">
    <name type="scientific">Mucilaginibacter gotjawali</name>
    <dbReference type="NCBI Taxonomy" id="1550579"/>
    <lineage>
        <taxon>Bacteria</taxon>
        <taxon>Pseudomonadati</taxon>
        <taxon>Bacteroidota</taxon>
        <taxon>Sphingobacteriia</taxon>
        <taxon>Sphingobacteriales</taxon>
        <taxon>Sphingobacteriaceae</taxon>
        <taxon>Mucilaginibacter</taxon>
    </lineage>
</organism>
<dbReference type="InterPro" id="IPR035952">
    <property type="entry name" value="Rhomboid-like_sf"/>
</dbReference>
<comment type="subcellular location">
    <subcellularLocation>
        <location evidence="1">Membrane</location>
        <topology evidence="1">Multi-pass membrane protein</topology>
    </subcellularLocation>
</comment>
<keyword evidence="3" id="KW-0812">Transmembrane</keyword>
<dbReference type="Pfam" id="PF01694">
    <property type="entry name" value="Rhomboid"/>
    <property type="match status" value="1"/>
</dbReference>
<name>A0A110B4Z4_9SPHI</name>
<accession>A0A110B4Z4</accession>
<evidence type="ECO:0000256" key="3">
    <source>
        <dbReference type="ARBA" id="ARBA00022692"/>
    </source>
</evidence>
<evidence type="ECO:0000313" key="7">
    <source>
        <dbReference type="EMBL" id="BAU53443.1"/>
    </source>
</evidence>
<dbReference type="OrthoDB" id="9778341at2"/>
<gene>
    <name evidence="7" type="primary">gluP</name>
    <name evidence="7" type="ORF">MgSA37_01611</name>
</gene>
<dbReference type="InterPro" id="IPR050925">
    <property type="entry name" value="Rhomboid_protease_S54"/>
</dbReference>
<dbReference type="GO" id="GO:0016020">
    <property type="term" value="C:membrane"/>
    <property type="evidence" value="ECO:0007669"/>
    <property type="project" value="UniProtKB-SubCell"/>
</dbReference>
<evidence type="ECO:0000256" key="5">
    <source>
        <dbReference type="ARBA" id="ARBA00022989"/>
    </source>
</evidence>
<keyword evidence="8" id="KW-1185">Reference proteome</keyword>
<sequence>MAFGFSPKYVQILPIDPLTPQEFLVLAIEAAKILDWNIAFETETGFIAYTKFSMTSWSEEVKVTIEGDQATLKSECTGNQLMDWGKNKGNIESLVAELELLKSTVTPEDMARQFEELKPTFAANEEDNHLPPATKGKFTGILSLFWPSKGYFITPIIVDLNILIYILMVISGVDFMSPNTKDLLNWGANFRPSTLNGEWWRLLTNVFLHIGLLHLLFNMYALVYIGLLLEPYLGKLRFLAAYILTGIVASTTSLYMHDATVSAGASGAIFGMYGVFLAMLTTNFIEKSARKAMLTSILVFVAYNLMNGMKGGIDNAAHVGGLLSGFIIGYLYYPSLKAPDRMDLKLGIISAVLIVVLLACFTVGRRIPNNLGQYDEKMKNFASMESMALEVYQMPKNTPKDTLLKEIKDRGLYYWNQDIELINSIDKLDLPDALHKRDKILVNYCNLRIKSYNLIYKAINENSNSYKDSIEFYNKDIGELIDSLKGK</sequence>
<keyword evidence="7" id="KW-0645">Protease</keyword>